<accession>A0AAE1R307</accession>
<dbReference type="SUPFAM" id="SSF52540">
    <property type="entry name" value="P-loop containing nucleoside triphosphate hydrolases"/>
    <property type="match status" value="1"/>
</dbReference>
<dbReference type="EMBL" id="JAVYJV010000020">
    <property type="protein sequence ID" value="KAK4343789.1"/>
    <property type="molecule type" value="Genomic_DNA"/>
</dbReference>
<dbReference type="GO" id="GO:0046933">
    <property type="term" value="F:proton-transporting ATP synthase activity, rotational mechanism"/>
    <property type="evidence" value="ECO:0007669"/>
    <property type="project" value="InterPro"/>
</dbReference>
<organism evidence="3 4">
    <name type="scientific">Anisodus tanguticus</name>
    <dbReference type="NCBI Taxonomy" id="243964"/>
    <lineage>
        <taxon>Eukaryota</taxon>
        <taxon>Viridiplantae</taxon>
        <taxon>Streptophyta</taxon>
        <taxon>Embryophyta</taxon>
        <taxon>Tracheophyta</taxon>
        <taxon>Spermatophyta</taxon>
        <taxon>Magnoliopsida</taxon>
        <taxon>eudicotyledons</taxon>
        <taxon>Gunneridae</taxon>
        <taxon>Pentapetalae</taxon>
        <taxon>asterids</taxon>
        <taxon>lamiids</taxon>
        <taxon>Solanales</taxon>
        <taxon>Solanaceae</taxon>
        <taxon>Solanoideae</taxon>
        <taxon>Hyoscyameae</taxon>
        <taxon>Anisodus</taxon>
    </lineage>
</organism>
<name>A0AAE1R307_9SOLA</name>
<dbReference type="GO" id="GO:0005524">
    <property type="term" value="F:ATP binding"/>
    <property type="evidence" value="ECO:0007669"/>
    <property type="project" value="InterPro"/>
</dbReference>
<proteinExistence type="inferred from homology"/>
<comment type="similarity">
    <text evidence="1">Belongs to the ATPase alpha/beta chains family.</text>
</comment>
<keyword evidence="4" id="KW-1185">Reference proteome</keyword>
<comment type="caution">
    <text evidence="3">The sequence shown here is derived from an EMBL/GenBank/DDBJ whole genome shotgun (WGS) entry which is preliminary data.</text>
</comment>
<dbReference type="InterPro" id="IPR005294">
    <property type="entry name" value="ATP_synth_F1_asu"/>
</dbReference>
<dbReference type="Pfam" id="PF00006">
    <property type="entry name" value="ATP-synt_ab"/>
    <property type="match status" value="1"/>
</dbReference>
<feature type="domain" description="ATPase F1/V1/A1 complex alpha/beta subunit nucleotide-binding" evidence="2">
    <location>
        <begin position="35"/>
        <end position="112"/>
    </location>
</feature>
<gene>
    <name evidence="3" type="ORF">RND71_036883</name>
</gene>
<dbReference type="GO" id="GO:0045259">
    <property type="term" value="C:proton-transporting ATP synthase complex"/>
    <property type="evidence" value="ECO:0007669"/>
    <property type="project" value="InterPro"/>
</dbReference>
<sequence>MRTYNRGPTNRKNGYCYRYHIKPKASELKGHLESETLYCVYVAIGRNAQRGTISSNSFEANALEYSILVATTASDPAPLQFLAPYSGCAIGEYFHDNGMHALIIYDDLSKQSGSISTNIIIVTPTTGKNRDIEGSKLTTIREKETGQTFLGMVDLIAPDGKWQGIERRMCGRRLRERKEFGR</sequence>
<dbReference type="InterPro" id="IPR027417">
    <property type="entry name" value="P-loop_NTPase"/>
</dbReference>
<evidence type="ECO:0000313" key="4">
    <source>
        <dbReference type="Proteomes" id="UP001291623"/>
    </source>
</evidence>
<dbReference type="AlphaFoldDB" id="A0AAE1R307"/>
<dbReference type="Gene3D" id="3.40.50.12240">
    <property type="match status" value="1"/>
</dbReference>
<evidence type="ECO:0000259" key="2">
    <source>
        <dbReference type="Pfam" id="PF00006"/>
    </source>
</evidence>
<protein>
    <recommendedName>
        <fullName evidence="2">ATPase F1/V1/A1 complex alpha/beta subunit nucleotide-binding domain-containing protein</fullName>
    </recommendedName>
</protein>
<dbReference type="PANTHER" id="PTHR48082">
    <property type="entry name" value="ATP SYNTHASE SUBUNIT ALPHA, MITOCHONDRIAL"/>
    <property type="match status" value="1"/>
</dbReference>
<evidence type="ECO:0000313" key="3">
    <source>
        <dbReference type="EMBL" id="KAK4343789.1"/>
    </source>
</evidence>
<dbReference type="GO" id="GO:0043531">
    <property type="term" value="F:ADP binding"/>
    <property type="evidence" value="ECO:0007669"/>
    <property type="project" value="TreeGrafter"/>
</dbReference>
<dbReference type="Proteomes" id="UP001291623">
    <property type="component" value="Unassembled WGS sequence"/>
</dbReference>
<reference evidence="3" key="1">
    <citation type="submission" date="2023-12" db="EMBL/GenBank/DDBJ databases">
        <title>Genome assembly of Anisodus tanguticus.</title>
        <authorList>
            <person name="Wang Y.-J."/>
        </authorList>
    </citation>
    <scope>NUCLEOTIDE SEQUENCE</scope>
    <source>
        <strain evidence="3">KB-2021</strain>
        <tissue evidence="3">Leaf</tissue>
    </source>
</reference>
<evidence type="ECO:0000256" key="1">
    <source>
        <dbReference type="ARBA" id="ARBA00008936"/>
    </source>
</evidence>
<dbReference type="PANTHER" id="PTHR48082:SF2">
    <property type="entry name" value="ATP SYNTHASE SUBUNIT ALPHA, MITOCHONDRIAL"/>
    <property type="match status" value="1"/>
</dbReference>
<dbReference type="InterPro" id="IPR000194">
    <property type="entry name" value="ATPase_F1/V1/A1_a/bsu_nucl-bd"/>
</dbReference>